<gene>
    <name evidence="1 3" type="ORF">BDZ99DRAFT_555576</name>
</gene>
<name>A0A6A6YWL0_9PEZI</name>
<proteinExistence type="predicted"/>
<dbReference type="EMBL" id="MU003696">
    <property type="protein sequence ID" value="KAF2812783.1"/>
    <property type="molecule type" value="Genomic_DNA"/>
</dbReference>
<reference evidence="1 3" key="1">
    <citation type="journal article" date="2020" name="Stud. Mycol.">
        <title>101 Dothideomycetes genomes: a test case for predicting lifestyles and emergence of pathogens.</title>
        <authorList>
            <person name="Haridas S."/>
            <person name="Albert R."/>
            <person name="Binder M."/>
            <person name="Bloem J."/>
            <person name="Labutti K."/>
            <person name="Salamov A."/>
            <person name="Andreopoulos B."/>
            <person name="Baker S."/>
            <person name="Barry K."/>
            <person name="Bills G."/>
            <person name="Bluhm B."/>
            <person name="Cannon C."/>
            <person name="Castanera R."/>
            <person name="Culley D."/>
            <person name="Daum C."/>
            <person name="Ezra D."/>
            <person name="Gonzalez J."/>
            <person name="Henrissat B."/>
            <person name="Kuo A."/>
            <person name="Liang C."/>
            <person name="Lipzen A."/>
            <person name="Lutzoni F."/>
            <person name="Magnuson J."/>
            <person name="Mondo S."/>
            <person name="Nolan M."/>
            <person name="Ohm R."/>
            <person name="Pangilinan J."/>
            <person name="Park H.-J."/>
            <person name="Ramirez L."/>
            <person name="Alfaro M."/>
            <person name="Sun H."/>
            <person name="Tritt A."/>
            <person name="Yoshinaga Y."/>
            <person name="Zwiers L.-H."/>
            <person name="Turgeon B."/>
            <person name="Goodwin S."/>
            <person name="Spatafora J."/>
            <person name="Crous P."/>
            <person name="Grigoriev I."/>
        </authorList>
    </citation>
    <scope>NUCLEOTIDE SEQUENCE</scope>
    <source>
        <strain evidence="1 3">CBS 304.34</strain>
    </source>
</reference>
<evidence type="ECO:0000313" key="3">
    <source>
        <dbReference type="RefSeq" id="XP_033579747.1"/>
    </source>
</evidence>
<dbReference type="OrthoDB" id="4158087at2759"/>
<reference evidence="3" key="3">
    <citation type="submission" date="2025-04" db="UniProtKB">
        <authorList>
            <consortium name="RefSeq"/>
        </authorList>
    </citation>
    <scope>IDENTIFICATION</scope>
    <source>
        <strain evidence="3">CBS 304.34</strain>
    </source>
</reference>
<evidence type="ECO:0000313" key="1">
    <source>
        <dbReference type="EMBL" id="KAF2812783.1"/>
    </source>
</evidence>
<evidence type="ECO:0000313" key="2">
    <source>
        <dbReference type="Proteomes" id="UP000504636"/>
    </source>
</evidence>
<dbReference type="PANTHER" id="PTHR37540:SF9">
    <property type="entry name" value="ZN(2)-C6 FUNGAL-TYPE DOMAIN-CONTAINING PROTEIN"/>
    <property type="match status" value="1"/>
</dbReference>
<sequence>MPFQFIDSNASADRATRRRIRSHAAMGKNVGRKIVRPSRIKAFERRPETSKAVIHIPKIPEDTQDSEYIKDIVPGTPKLIGDWLSVLSFPEQRHRSKHLLSIDISPDFHCVIAVSTTALNNLVIKQEDSTETMRHLSRMFRIVNERLSGSDTVSDTTIAVVLLLTQYERIQNQYYQGLVHLEGLHRMAELRGGICKLTRDAPTLAKKIISAELEYALFLGTTTRFSIEDIMPTSTALVGLASSLEGHDTRRHASVLDFWFFKHLSAELQKLLAAMTDLAGLLNDASAGRRPTLNAQKFHDTVILLGYRLVQISPLGGPRPSNRLDNAVHLGLALFLMTLLRRLDRRIVEIPLLSQLARSAAEENFDDGRESQELLLWVLSIGGASVFTYTDDAWLAPKLLETTHALSLHTWEDVRRTVVKFPWINALHDNPSQSLYERVS</sequence>
<dbReference type="AlphaFoldDB" id="A0A6A6YWL0"/>
<accession>A0A6A6YWL0</accession>
<protein>
    <recommendedName>
        <fullName evidence="4">Tachykinin family protein</fullName>
    </recommendedName>
</protein>
<keyword evidence="2" id="KW-1185">Reference proteome</keyword>
<reference evidence="3" key="2">
    <citation type="submission" date="2020-04" db="EMBL/GenBank/DDBJ databases">
        <authorList>
            <consortium name="NCBI Genome Project"/>
        </authorList>
    </citation>
    <scope>NUCLEOTIDE SEQUENCE</scope>
    <source>
        <strain evidence="3">CBS 304.34</strain>
    </source>
</reference>
<evidence type="ECO:0008006" key="4">
    <source>
        <dbReference type="Google" id="ProtNLM"/>
    </source>
</evidence>
<dbReference type="RefSeq" id="XP_033579747.1">
    <property type="nucleotide sequence ID" value="XM_033727156.1"/>
</dbReference>
<dbReference type="Proteomes" id="UP000504636">
    <property type="component" value="Unplaced"/>
</dbReference>
<dbReference type="PANTHER" id="PTHR37540">
    <property type="entry name" value="TRANSCRIPTION FACTOR (ACR-2), PUTATIVE-RELATED-RELATED"/>
    <property type="match status" value="1"/>
</dbReference>
<dbReference type="GeneID" id="54468049"/>
<organism evidence="1">
    <name type="scientific">Mytilinidion resinicola</name>
    <dbReference type="NCBI Taxonomy" id="574789"/>
    <lineage>
        <taxon>Eukaryota</taxon>
        <taxon>Fungi</taxon>
        <taxon>Dikarya</taxon>
        <taxon>Ascomycota</taxon>
        <taxon>Pezizomycotina</taxon>
        <taxon>Dothideomycetes</taxon>
        <taxon>Pleosporomycetidae</taxon>
        <taxon>Mytilinidiales</taxon>
        <taxon>Mytilinidiaceae</taxon>
        <taxon>Mytilinidion</taxon>
    </lineage>
</organism>